<organism evidence="1 2">
    <name type="scientific">Cucumis melo var. makuwa</name>
    <name type="common">Oriental melon</name>
    <dbReference type="NCBI Taxonomy" id="1194695"/>
    <lineage>
        <taxon>Eukaryota</taxon>
        <taxon>Viridiplantae</taxon>
        <taxon>Streptophyta</taxon>
        <taxon>Embryophyta</taxon>
        <taxon>Tracheophyta</taxon>
        <taxon>Spermatophyta</taxon>
        <taxon>Magnoliopsida</taxon>
        <taxon>eudicotyledons</taxon>
        <taxon>Gunneridae</taxon>
        <taxon>Pentapetalae</taxon>
        <taxon>rosids</taxon>
        <taxon>fabids</taxon>
        <taxon>Cucurbitales</taxon>
        <taxon>Cucurbitaceae</taxon>
        <taxon>Benincaseae</taxon>
        <taxon>Cucumis</taxon>
    </lineage>
</organism>
<protein>
    <submittedName>
        <fullName evidence="1">Uncharacterized protein</fullName>
    </submittedName>
</protein>
<comment type="caution">
    <text evidence="1">The sequence shown here is derived from an EMBL/GenBank/DDBJ whole genome shotgun (WGS) entry which is preliminary data.</text>
</comment>
<accession>A0A5A7U0F8</accession>
<dbReference type="Proteomes" id="UP000321393">
    <property type="component" value="Unassembled WGS sequence"/>
</dbReference>
<dbReference type="EMBL" id="SSTE01013335">
    <property type="protein sequence ID" value="KAA0047135.1"/>
    <property type="molecule type" value="Genomic_DNA"/>
</dbReference>
<evidence type="ECO:0000313" key="2">
    <source>
        <dbReference type="Proteomes" id="UP000321393"/>
    </source>
</evidence>
<evidence type="ECO:0000313" key="1">
    <source>
        <dbReference type="EMBL" id="KAA0047135.1"/>
    </source>
</evidence>
<dbReference type="AlphaFoldDB" id="A0A5A7U0F8"/>
<proteinExistence type="predicted"/>
<sequence length="75" mass="8754">MPKGAQGNLSEFKVDPACSMLQRRMKELCAIKRQRPSQDLNNEWKNFPKVSHKKRGAKRVFTPPYAEPPTFYAFR</sequence>
<name>A0A5A7U0F8_CUCMM</name>
<reference evidence="1 2" key="1">
    <citation type="submission" date="2019-08" db="EMBL/GenBank/DDBJ databases">
        <title>Draft genome sequences of two oriental melons (Cucumis melo L. var makuwa).</title>
        <authorList>
            <person name="Kwon S.-Y."/>
        </authorList>
    </citation>
    <scope>NUCLEOTIDE SEQUENCE [LARGE SCALE GENOMIC DNA]</scope>
    <source>
        <strain evidence="2">cv. SW 3</strain>
        <tissue evidence="1">Leaf</tissue>
    </source>
</reference>
<gene>
    <name evidence="1" type="ORF">E6C27_scaffold43437G00010</name>
</gene>